<evidence type="ECO:0008006" key="3">
    <source>
        <dbReference type="Google" id="ProtNLM"/>
    </source>
</evidence>
<protein>
    <recommendedName>
        <fullName evidence="3">HAT C-terminal dimerisation domain-containing protein</fullName>
    </recommendedName>
</protein>
<dbReference type="OrthoDB" id="3258476at2759"/>
<proteinExistence type="predicted"/>
<reference evidence="1" key="1">
    <citation type="journal article" date="2020" name="New Phytol.">
        <title>Comparative genomics reveals dynamic genome evolution in host specialist ectomycorrhizal fungi.</title>
        <authorList>
            <person name="Lofgren L.A."/>
            <person name="Nguyen N.H."/>
            <person name="Vilgalys R."/>
            <person name="Ruytinx J."/>
            <person name="Liao H.L."/>
            <person name="Branco S."/>
            <person name="Kuo A."/>
            <person name="LaButti K."/>
            <person name="Lipzen A."/>
            <person name="Andreopoulos W."/>
            <person name="Pangilinan J."/>
            <person name="Riley R."/>
            <person name="Hundley H."/>
            <person name="Na H."/>
            <person name="Barry K."/>
            <person name="Grigoriev I.V."/>
            <person name="Stajich J.E."/>
            <person name="Kennedy P.G."/>
        </authorList>
    </citation>
    <scope>NUCLEOTIDE SEQUENCE</scope>
    <source>
        <strain evidence="1">FC423</strain>
    </source>
</reference>
<dbReference type="Proteomes" id="UP000823399">
    <property type="component" value="Unassembled WGS sequence"/>
</dbReference>
<accession>A0A9P7JW89</accession>
<comment type="caution">
    <text evidence="1">The sequence shown here is derived from an EMBL/GenBank/DDBJ whole genome shotgun (WGS) entry which is preliminary data.</text>
</comment>
<dbReference type="RefSeq" id="XP_041295060.1">
    <property type="nucleotide sequence ID" value="XM_041431132.1"/>
</dbReference>
<feature type="non-terminal residue" evidence="1">
    <location>
        <position position="1"/>
    </location>
</feature>
<evidence type="ECO:0000313" key="2">
    <source>
        <dbReference type="Proteomes" id="UP000823399"/>
    </source>
</evidence>
<dbReference type="GeneID" id="64693391"/>
<sequence length="77" mass="8696">LLTMTSVDVKQLFSRGHLILSHVRSHLNAQSTRTLLCLGFWSRLNLVHTKDVLSVSALADMKGDDIEMDDGWDMIEL</sequence>
<name>A0A9P7JW89_9AGAM</name>
<dbReference type="EMBL" id="JABBWM010000016">
    <property type="protein sequence ID" value="KAG2112003.1"/>
    <property type="molecule type" value="Genomic_DNA"/>
</dbReference>
<keyword evidence="2" id="KW-1185">Reference proteome</keyword>
<gene>
    <name evidence="1" type="ORF">F5147DRAFT_573043</name>
</gene>
<dbReference type="AlphaFoldDB" id="A0A9P7JW89"/>
<organism evidence="1 2">
    <name type="scientific">Suillus discolor</name>
    <dbReference type="NCBI Taxonomy" id="1912936"/>
    <lineage>
        <taxon>Eukaryota</taxon>
        <taxon>Fungi</taxon>
        <taxon>Dikarya</taxon>
        <taxon>Basidiomycota</taxon>
        <taxon>Agaricomycotina</taxon>
        <taxon>Agaricomycetes</taxon>
        <taxon>Agaricomycetidae</taxon>
        <taxon>Boletales</taxon>
        <taxon>Suillineae</taxon>
        <taxon>Suillaceae</taxon>
        <taxon>Suillus</taxon>
    </lineage>
</organism>
<evidence type="ECO:0000313" key="1">
    <source>
        <dbReference type="EMBL" id="KAG2112003.1"/>
    </source>
</evidence>